<dbReference type="EMBL" id="AKHW03000640">
    <property type="protein sequence ID" value="KYO44880.1"/>
    <property type="molecule type" value="Genomic_DNA"/>
</dbReference>
<keyword evidence="7" id="KW-0493">Microtubule</keyword>
<keyword evidence="4" id="KW-0158">Chromosome</keyword>
<keyword evidence="9" id="KW-0995">Kinetochore</keyword>
<evidence type="ECO:0000256" key="12">
    <source>
        <dbReference type="ARBA" id="ARBA00023328"/>
    </source>
</evidence>
<evidence type="ECO:0000256" key="10">
    <source>
        <dbReference type="ARBA" id="ARBA00023212"/>
    </source>
</evidence>
<evidence type="ECO:0000256" key="4">
    <source>
        <dbReference type="ARBA" id="ARBA00022454"/>
    </source>
</evidence>
<dbReference type="GO" id="GO:0051301">
    <property type="term" value="P:cell division"/>
    <property type="evidence" value="ECO:0007669"/>
    <property type="project" value="UniProtKB-KW"/>
</dbReference>
<accession>A0A151P7C3</accession>
<keyword evidence="11" id="KW-0131">Cell cycle</keyword>
<evidence type="ECO:0000256" key="7">
    <source>
        <dbReference type="ARBA" id="ARBA00022701"/>
    </source>
</evidence>
<organism evidence="13 14">
    <name type="scientific">Alligator mississippiensis</name>
    <name type="common">American alligator</name>
    <dbReference type="NCBI Taxonomy" id="8496"/>
    <lineage>
        <taxon>Eukaryota</taxon>
        <taxon>Metazoa</taxon>
        <taxon>Chordata</taxon>
        <taxon>Craniata</taxon>
        <taxon>Vertebrata</taxon>
        <taxon>Euteleostomi</taxon>
        <taxon>Archelosauria</taxon>
        <taxon>Archosauria</taxon>
        <taxon>Crocodylia</taxon>
        <taxon>Alligatoridae</taxon>
        <taxon>Alligatorinae</taxon>
        <taxon>Alligator</taxon>
    </lineage>
</organism>
<evidence type="ECO:0000256" key="2">
    <source>
        <dbReference type="ARBA" id="ARBA00004629"/>
    </source>
</evidence>
<evidence type="ECO:0000256" key="6">
    <source>
        <dbReference type="ARBA" id="ARBA00022618"/>
    </source>
</evidence>
<name>A0A151P7C3_ALLMI</name>
<keyword evidence="12" id="KW-0137">Centromere</keyword>
<dbReference type="PANTHER" id="PTHR48118:SF1">
    <property type="entry name" value="SPINDLE AND KINETOCHORE-ASSOCIATED PROTEIN 3"/>
    <property type="match status" value="1"/>
</dbReference>
<dbReference type="GO" id="GO:0007059">
    <property type="term" value="P:chromosome segregation"/>
    <property type="evidence" value="ECO:0007669"/>
    <property type="project" value="InterPro"/>
</dbReference>
<dbReference type="InterPro" id="IPR033341">
    <property type="entry name" value="SKA3"/>
</dbReference>
<dbReference type="GO" id="GO:0000278">
    <property type="term" value="P:mitotic cell cycle"/>
    <property type="evidence" value="ECO:0007669"/>
    <property type="project" value="TreeGrafter"/>
</dbReference>
<dbReference type="Proteomes" id="UP000050525">
    <property type="component" value="Unassembled WGS sequence"/>
</dbReference>
<comment type="subcellular location">
    <subcellularLocation>
        <location evidence="2">Chromosome</location>
        <location evidence="2">Centromere</location>
        <location evidence="2">Kinetochore</location>
    </subcellularLocation>
    <subcellularLocation>
        <location evidence="1">Cytoplasm</location>
        <location evidence="1">Cytoskeleton</location>
        <location evidence="1">Spindle</location>
    </subcellularLocation>
</comment>
<dbReference type="PANTHER" id="PTHR48118">
    <property type="entry name" value="SPINDLE AND KINETOCHORE-ASSOCIATED PROTEIN 3"/>
    <property type="match status" value="1"/>
</dbReference>
<evidence type="ECO:0000256" key="9">
    <source>
        <dbReference type="ARBA" id="ARBA00022838"/>
    </source>
</evidence>
<keyword evidence="6" id="KW-0132">Cell division</keyword>
<reference evidence="13 14" key="1">
    <citation type="journal article" date="2012" name="Genome Biol.">
        <title>Sequencing three crocodilian genomes to illuminate the evolution of archosaurs and amniotes.</title>
        <authorList>
            <person name="St John J.A."/>
            <person name="Braun E.L."/>
            <person name="Isberg S.R."/>
            <person name="Miles L.G."/>
            <person name="Chong A.Y."/>
            <person name="Gongora J."/>
            <person name="Dalzell P."/>
            <person name="Moran C."/>
            <person name="Bed'hom B."/>
            <person name="Abzhanov A."/>
            <person name="Burgess S.C."/>
            <person name="Cooksey A.M."/>
            <person name="Castoe T.A."/>
            <person name="Crawford N.G."/>
            <person name="Densmore L.D."/>
            <person name="Drew J.C."/>
            <person name="Edwards S.V."/>
            <person name="Faircloth B.C."/>
            <person name="Fujita M.K."/>
            <person name="Greenwold M.J."/>
            <person name="Hoffmann F.G."/>
            <person name="Howard J.M."/>
            <person name="Iguchi T."/>
            <person name="Janes D.E."/>
            <person name="Khan S.Y."/>
            <person name="Kohno S."/>
            <person name="de Koning A.J."/>
            <person name="Lance S.L."/>
            <person name="McCarthy F.M."/>
            <person name="McCormack J.E."/>
            <person name="Merchant M.E."/>
            <person name="Peterson D.G."/>
            <person name="Pollock D.D."/>
            <person name="Pourmand N."/>
            <person name="Raney B.J."/>
            <person name="Roessler K.A."/>
            <person name="Sanford J.R."/>
            <person name="Sawyer R.H."/>
            <person name="Schmidt C.J."/>
            <person name="Triplett E.W."/>
            <person name="Tuberville T.D."/>
            <person name="Venegas-Anaya M."/>
            <person name="Howard J.T."/>
            <person name="Jarvis E.D."/>
            <person name="Guillette L.J.Jr."/>
            <person name="Glenn T.C."/>
            <person name="Green R.E."/>
            <person name="Ray D.A."/>
        </authorList>
    </citation>
    <scope>NUCLEOTIDE SEQUENCE [LARGE SCALE GENOMIC DNA]</scope>
    <source>
        <strain evidence="13">KSC_2009_1</strain>
    </source>
</reference>
<dbReference type="AlphaFoldDB" id="A0A151P7C3"/>
<evidence type="ECO:0000313" key="13">
    <source>
        <dbReference type="EMBL" id="KYO44880.1"/>
    </source>
</evidence>
<keyword evidence="5" id="KW-0963">Cytoplasm</keyword>
<evidence type="ECO:0000256" key="3">
    <source>
        <dbReference type="ARBA" id="ARBA00007716"/>
    </source>
</evidence>
<keyword evidence="10" id="KW-0206">Cytoskeleton</keyword>
<proteinExistence type="inferred from homology"/>
<dbReference type="GO" id="GO:0000940">
    <property type="term" value="C:outer kinetochore"/>
    <property type="evidence" value="ECO:0007669"/>
    <property type="project" value="InterPro"/>
</dbReference>
<evidence type="ECO:0000313" key="14">
    <source>
        <dbReference type="Proteomes" id="UP000050525"/>
    </source>
</evidence>
<keyword evidence="14" id="KW-1185">Reference proteome</keyword>
<evidence type="ECO:0000256" key="8">
    <source>
        <dbReference type="ARBA" id="ARBA00022776"/>
    </source>
</evidence>
<protein>
    <submittedName>
        <fullName evidence="13">Spindle and kinetochore-associated protein 3 isoform C</fullName>
    </submittedName>
</protein>
<dbReference type="CDD" id="cd12957">
    <property type="entry name" value="SKA3_N"/>
    <property type="match status" value="1"/>
</dbReference>
<dbReference type="GO" id="GO:0005876">
    <property type="term" value="C:spindle microtubule"/>
    <property type="evidence" value="ECO:0007669"/>
    <property type="project" value="TreeGrafter"/>
</dbReference>
<evidence type="ECO:0000256" key="1">
    <source>
        <dbReference type="ARBA" id="ARBA00004186"/>
    </source>
</evidence>
<comment type="similarity">
    <text evidence="3">Belongs to the SKA3 family.</text>
</comment>
<gene>
    <name evidence="13" type="primary">SKA3-1</name>
    <name evidence="13" type="ORF">Y1Q_0022961</name>
</gene>
<keyword evidence="8" id="KW-0498">Mitosis</keyword>
<comment type="caution">
    <text evidence="13">The sequence shown here is derived from an EMBL/GenBank/DDBJ whole genome shotgun (WGS) entry which is preliminary data.</text>
</comment>
<evidence type="ECO:0000256" key="11">
    <source>
        <dbReference type="ARBA" id="ARBA00023306"/>
    </source>
</evidence>
<evidence type="ECO:0000256" key="5">
    <source>
        <dbReference type="ARBA" id="ARBA00022490"/>
    </source>
</evidence>
<sequence>MSVSGSFFSGLRQLAVTLERETRQLERALNREERDYEDEPPMRVLHDLHCEVRTLKGDVRATLDKSCCKREEMYDFIKASKVLMQRNASDLGKIRELFQKYGYKPLVRDNSVKEEDKEVNHESKANKMIPKYNNNEVIAVTSRSNKFMVSPGPTVKMPTKNALDYMASPLMPTFCTPGLKIPSKRDAIALSKSPDSKESVTSNDSLVPTHPDFQTFWLKTETKQLKQRNKAESVGENGMTNIPPTENCVPSNLSSDEHLEHLGEPSPPKISIYESLPNTPPPPEITKIPEDILQILSKYNPKINAPTAKKMETKPGITTRFGSNTKGCCNKENKF</sequence>
<dbReference type="Gene3D" id="6.10.250.1400">
    <property type="match status" value="1"/>
</dbReference>